<sequence>MSNDVLAVCRKYDSVIKALLPIREAFFPNKHGKCFNRSIMDYWFHEFWDHLPEANELTGNPARIHAFRHTYAVHKLNQWVRDGCDVNTLYPYLSEYMGHANYADTDYYLSLIDEFYPDMEQMMASLNDDILPEVPHEEK</sequence>
<dbReference type="InterPro" id="IPR013762">
    <property type="entry name" value="Integrase-like_cat_sf"/>
</dbReference>
<dbReference type="EMBL" id="JAFBEV010000008">
    <property type="protein sequence ID" value="MBM7657783.1"/>
    <property type="molecule type" value="Genomic_DNA"/>
</dbReference>
<dbReference type="Gene3D" id="1.10.443.10">
    <property type="entry name" value="Intergrase catalytic core"/>
    <property type="match status" value="1"/>
</dbReference>
<evidence type="ECO:0000256" key="1">
    <source>
        <dbReference type="ARBA" id="ARBA00023172"/>
    </source>
</evidence>
<keyword evidence="3" id="KW-1185">Reference proteome</keyword>
<comment type="caution">
    <text evidence="2">The sequence shown here is derived from an EMBL/GenBank/DDBJ whole genome shotgun (WGS) entry which is preliminary data.</text>
</comment>
<proteinExistence type="predicted"/>
<accession>A0ABS2Q7L2</accession>
<keyword evidence="1" id="KW-0233">DNA recombination</keyword>
<organism evidence="2 3">
    <name type="scientific">Sporolactobacillus spathodeae</name>
    <dbReference type="NCBI Taxonomy" id="1465502"/>
    <lineage>
        <taxon>Bacteria</taxon>
        <taxon>Bacillati</taxon>
        <taxon>Bacillota</taxon>
        <taxon>Bacilli</taxon>
        <taxon>Bacillales</taxon>
        <taxon>Sporolactobacillaceae</taxon>
        <taxon>Sporolactobacillus</taxon>
    </lineage>
</organism>
<evidence type="ECO:0000313" key="3">
    <source>
        <dbReference type="Proteomes" id="UP000823201"/>
    </source>
</evidence>
<dbReference type="Proteomes" id="UP000823201">
    <property type="component" value="Unassembled WGS sequence"/>
</dbReference>
<dbReference type="InterPro" id="IPR011010">
    <property type="entry name" value="DNA_brk_join_enz"/>
</dbReference>
<gene>
    <name evidence="2" type="ORF">JOC27_001233</name>
</gene>
<reference evidence="2 3" key="1">
    <citation type="submission" date="2021-01" db="EMBL/GenBank/DDBJ databases">
        <title>Genomic Encyclopedia of Type Strains, Phase IV (KMG-IV): sequencing the most valuable type-strain genomes for metagenomic binning, comparative biology and taxonomic classification.</title>
        <authorList>
            <person name="Goeker M."/>
        </authorList>
    </citation>
    <scope>NUCLEOTIDE SEQUENCE [LARGE SCALE GENOMIC DNA]</scope>
    <source>
        <strain evidence="2 3">DSM 100968</strain>
    </source>
</reference>
<evidence type="ECO:0000313" key="2">
    <source>
        <dbReference type="EMBL" id="MBM7657783.1"/>
    </source>
</evidence>
<dbReference type="SUPFAM" id="SSF56349">
    <property type="entry name" value="DNA breaking-rejoining enzymes"/>
    <property type="match status" value="1"/>
</dbReference>
<name>A0ABS2Q7L2_9BACL</name>
<protein>
    <submittedName>
        <fullName evidence="2">Integrase</fullName>
    </submittedName>
</protein>